<reference evidence="2 3" key="1">
    <citation type="submission" date="2016-11" db="EMBL/GenBank/DDBJ databases">
        <title>Mixed transmission modes and dynamic genome evolution in an obligate animal-bacterial symbiosis.</title>
        <authorList>
            <person name="Russell S.L."/>
            <person name="Corbett-Detig R.B."/>
            <person name="Cavanaugh C.M."/>
        </authorList>
    </citation>
    <scope>NUCLEOTIDE SEQUENCE [LARGE SCALE GENOMIC DNA]</scope>
    <source>
        <strain evidence="2">Sp-SM6</strain>
    </source>
</reference>
<dbReference type="GO" id="GO:0032259">
    <property type="term" value="P:methylation"/>
    <property type="evidence" value="ECO:0007669"/>
    <property type="project" value="UniProtKB-KW"/>
</dbReference>
<name>A0A1T2L343_9GAMM</name>
<feature type="domain" description="Methyltransferase type 11" evidence="1">
    <location>
        <begin position="33"/>
        <end position="92"/>
    </location>
</feature>
<sequence length="105" mass="11767">MKTFLHVGCGQKFKDQTTNAFNTNEWDELRLDINESVKPDIVGTMTDMSSVDNESVDAIFSSHNIEHLYPHEVPVALAEFKRVLKPDGFVVITCPDLQSVCKLVA</sequence>
<keyword evidence="3" id="KW-1185">Reference proteome</keyword>
<dbReference type="InterPro" id="IPR029063">
    <property type="entry name" value="SAM-dependent_MTases_sf"/>
</dbReference>
<keyword evidence="2" id="KW-0808">Transferase</keyword>
<evidence type="ECO:0000313" key="2">
    <source>
        <dbReference type="EMBL" id="OOZ39527.1"/>
    </source>
</evidence>
<gene>
    <name evidence="2" type="ORF">BOW52_07190</name>
</gene>
<dbReference type="GO" id="GO:0008757">
    <property type="term" value="F:S-adenosylmethionine-dependent methyltransferase activity"/>
    <property type="evidence" value="ECO:0007669"/>
    <property type="project" value="InterPro"/>
</dbReference>
<feature type="non-terminal residue" evidence="2">
    <location>
        <position position="105"/>
    </location>
</feature>
<dbReference type="RefSeq" id="WP_135568129.1">
    <property type="nucleotide sequence ID" value="NZ_MPRK01000124.1"/>
</dbReference>
<comment type="caution">
    <text evidence="2">The sequence shown here is derived from an EMBL/GenBank/DDBJ whole genome shotgun (WGS) entry which is preliminary data.</text>
</comment>
<organism evidence="2 3">
    <name type="scientific">Solemya elarraichensis gill symbiont</name>
    <dbReference type="NCBI Taxonomy" id="1918949"/>
    <lineage>
        <taxon>Bacteria</taxon>
        <taxon>Pseudomonadati</taxon>
        <taxon>Pseudomonadota</taxon>
        <taxon>Gammaproteobacteria</taxon>
        <taxon>sulfur-oxidizing symbionts</taxon>
    </lineage>
</organism>
<dbReference type="SUPFAM" id="SSF53335">
    <property type="entry name" value="S-adenosyl-L-methionine-dependent methyltransferases"/>
    <property type="match status" value="1"/>
</dbReference>
<dbReference type="InterPro" id="IPR013216">
    <property type="entry name" value="Methyltransf_11"/>
</dbReference>
<protein>
    <submittedName>
        <fullName evidence="2">SAM-dependent methyltransferase</fullName>
    </submittedName>
</protein>
<evidence type="ECO:0000259" key="1">
    <source>
        <dbReference type="Pfam" id="PF08241"/>
    </source>
</evidence>
<evidence type="ECO:0000313" key="3">
    <source>
        <dbReference type="Proteomes" id="UP000190198"/>
    </source>
</evidence>
<dbReference type="Gene3D" id="3.40.50.150">
    <property type="entry name" value="Vaccinia Virus protein VP39"/>
    <property type="match status" value="1"/>
</dbReference>
<dbReference type="AlphaFoldDB" id="A0A1T2L343"/>
<dbReference type="Proteomes" id="UP000190198">
    <property type="component" value="Unassembled WGS sequence"/>
</dbReference>
<keyword evidence="2" id="KW-0489">Methyltransferase</keyword>
<dbReference type="Pfam" id="PF08241">
    <property type="entry name" value="Methyltransf_11"/>
    <property type="match status" value="1"/>
</dbReference>
<proteinExistence type="predicted"/>
<dbReference type="OrthoDB" id="9796760at2"/>
<dbReference type="CDD" id="cd02440">
    <property type="entry name" value="AdoMet_MTases"/>
    <property type="match status" value="1"/>
</dbReference>
<dbReference type="EMBL" id="MPRK01000124">
    <property type="protein sequence ID" value="OOZ39527.1"/>
    <property type="molecule type" value="Genomic_DNA"/>
</dbReference>
<accession>A0A1T2L343</accession>